<reference evidence="3 4" key="1">
    <citation type="submission" date="2018-05" db="EMBL/GenBank/DDBJ databases">
        <title>Rhodoferax soyangensis sp.nov., isolated from an oligotrophic freshwater lake.</title>
        <authorList>
            <person name="Park M."/>
        </authorList>
    </citation>
    <scope>NUCLEOTIDE SEQUENCE [LARGE SCALE GENOMIC DNA]</scope>
    <source>
        <strain evidence="3 4">IMCC26218</strain>
    </source>
</reference>
<keyword evidence="1" id="KW-0812">Transmembrane</keyword>
<dbReference type="OrthoDB" id="9780918at2"/>
<evidence type="ECO:0000313" key="4">
    <source>
        <dbReference type="Proteomes" id="UP000260665"/>
    </source>
</evidence>
<dbReference type="InterPro" id="IPR036938">
    <property type="entry name" value="PAP2/HPO_sf"/>
</dbReference>
<evidence type="ECO:0000256" key="1">
    <source>
        <dbReference type="SAM" id="Phobius"/>
    </source>
</evidence>
<dbReference type="SUPFAM" id="SSF48317">
    <property type="entry name" value="Acid phosphatase/Vanadium-dependent haloperoxidase"/>
    <property type="match status" value="1"/>
</dbReference>
<dbReference type="SMART" id="SM00014">
    <property type="entry name" value="acidPPc"/>
    <property type="match status" value="1"/>
</dbReference>
<feature type="transmembrane region" description="Helical" evidence="1">
    <location>
        <begin position="198"/>
        <end position="216"/>
    </location>
</feature>
<keyword evidence="1" id="KW-1133">Transmembrane helix</keyword>
<dbReference type="RefSeq" id="WP_117178873.1">
    <property type="nucleotide sequence ID" value="NZ_QFZK01000011.1"/>
</dbReference>
<feature type="transmembrane region" description="Helical" evidence="1">
    <location>
        <begin position="163"/>
        <end position="182"/>
    </location>
</feature>
<organism evidence="3 4">
    <name type="scientific">Rhodoferax lacus</name>
    <dbReference type="NCBI Taxonomy" id="2184758"/>
    <lineage>
        <taxon>Bacteria</taxon>
        <taxon>Pseudomonadati</taxon>
        <taxon>Pseudomonadota</taxon>
        <taxon>Betaproteobacteria</taxon>
        <taxon>Burkholderiales</taxon>
        <taxon>Comamonadaceae</taxon>
        <taxon>Rhodoferax</taxon>
    </lineage>
</organism>
<keyword evidence="1" id="KW-0472">Membrane</keyword>
<protein>
    <recommendedName>
        <fullName evidence="2">Phosphatidic acid phosphatase type 2/haloperoxidase domain-containing protein</fullName>
    </recommendedName>
</protein>
<name>A0A3E1RB19_9BURK</name>
<dbReference type="PANTHER" id="PTHR14969">
    <property type="entry name" value="SPHINGOSINE-1-PHOSPHATE PHOSPHOHYDROLASE"/>
    <property type="match status" value="1"/>
</dbReference>
<dbReference type="EMBL" id="QFZK01000011">
    <property type="protein sequence ID" value="RFO95870.1"/>
    <property type="molecule type" value="Genomic_DNA"/>
</dbReference>
<sequence>MHAFDLYTLQALNRLVGVSRPLDDWIIYLSNAHLFKMTPMLLVLCGFWFMRPKDNATNRHIILAGLTGCFVAMALARVLSKILPFRVRPLHSPEWGLQLPASMPRYTLDGWSSLPSDHAALSFALVTVLFFLSRRWGLWALFHAFVFICLPRAYLSLHFPSDLLAGALVGTMAVGITMRLAINSRWTHFLLEMETSRPAVFYTGFVFLISQMMHMFDDLRQGLHLLLTLLHA</sequence>
<dbReference type="AlphaFoldDB" id="A0A3E1RB19"/>
<dbReference type="Gene3D" id="1.20.144.10">
    <property type="entry name" value="Phosphatidic acid phosphatase type 2/haloperoxidase"/>
    <property type="match status" value="1"/>
</dbReference>
<dbReference type="Proteomes" id="UP000260665">
    <property type="component" value="Unassembled WGS sequence"/>
</dbReference>
<comment type="caution">
    <text evidence="3">The sequence shown here is derived from an EMBL/GenBank/DDBJ whole genome shotgun (WGS) entry which is preliminary data.</text>
</comment>
<accession>A0A3E1RB19</accession>
<dbReference type="PANTHER" id="PTHR14969:SF13">
    <property type="entry name" value="AT30094P"/>
    <property type="match status" value="1"/>
</dbReference>
<evidence type="ECO:0000259" key="2">
    <source>
        <dbReference type="SMART" id="SM00014"/>
    </source>
</evidence>
<gene>
    <name evidence="3" type="ORF">DIC66_15610</name>
</gene>
<feature type="transmembrane region" description="Helical" evidence="1">
    <location>
        <begin position="113"/>
        <end position="132"/>
    </location>
</feature>
<keyword evidence="4" id="KW-1185">Reference proteome</keyword>
<feature type="domain" description="Phosphatidic acid phosphatase type 2/haloperoxidase" evidence="2">
    <location>
        <begin position="61"/>
        <end position="178"/>
    </location>
</feature>
<feature type="transmembrane region" description="Helical" evidence="1">
    <location>
        <begin position="25"/>
        <end position="49"/>
    </location>
</feature>
<feature type="transmembrane region" description="Helical" evidence="1">
    <location>
        <begin position="61"/>
        <end position="80"/>
    </location>
</feature>
<dbReference type="InterPro" id="IPR000326">
    <property type="entry name" value="PAP2/HPO"/>
</dbReference>
<proteinExistence type="predicted"/>
<dbReference type="Pfam" id="PF01569">
    <property type="entry name" value="PAP2"/>
    <property type="match status" value="1"/>
</dbReference>
<evidence type="ECO:0000313" key="3">
    <source>
        <dbReference type="EMBL" id="RFO95870.1"/>
    </source>
</evidence>
<feature type="transmembrane region" description="Helical" evidence="1">
    <location>
        <begin position="139"/>
        <end position="157"/>
    </location>
</feature>